<organism evidence="1 2">
    <name type="scientific">Candidatus Methylobacter favarea</name>
    <dbReference type="NCBI Taxonomy" id="2707345"/>
    <lineage>
        <taxon>Bacteria</taxon>
        <taxon>Pseudomonadati</taxon>
        <taxon>Pseudomonadota</taxon>
        <taxon>Gammaproteobacteria</taxon>
        <taxon>Methylococcales</taxon>
        <taxon>Methylococcaceae</taxon>
        <taxon>Methylobacter</taxon>
    </lineage>
</organism>
<evidence type="ECO:0000313" key="2">
    <source>
        <dbReference type="Proteomes" id="UP000494216"/>
    </source>
</evidence>
<evidence type="ECO:0000313" key="1">
    <source>
        <dbReference type="EMBL" id="CAA9891301.1"/>
    </source>
</evidence>
<dbReference type="EMBL" id="CADCXN010000069">
    <property type="protein sequence ID" value="CAA9891301.1"/>
    <property type="molecule type" value="Genomic_DNA"/>
</dbReference>
<sequence length="50" mass="5332">MTPNKLKSTVVLHIGQPVKIVVVEPDRVIVAEQAVVTAIAGGKAWLLTKI</sequence>
<dbReference type="AlphaFoldDB" id="A0A8S0YA86"/>
<name>A0A8S0YA86_9GAMM</name>
<dbReference type="Proteomes" id="UP000494216">
    <property type="component" value="Unassembled WGS sequence"/>
</dbReference>
<gene>
    <name evidence="1" type="ORF">METHB2_40001</name>
</gene>
<accession>A0A8S0YA86</accession>
<proteinExistence type="predicted"/>
<comment type="caution">
    <text evidence="1">The sequence shown here is derived from an EMBL/GenBank/DDBJ whole genome shotgun (WGS) entry which is preliminary data.</text>
</comment>
<keyword evidence="2" id="KW-1185">Reference proteome</keyword>
<reference evidence="1 2" key="1">
    <citation type="submission" date="2020-02" db="EMBL/GenBank/DDBJ databases">
        <authorList>
            <person name="Hogendoorn C."/>
        </authorList>
    </citation>
    <scope>NUCLEOTIDE SEQUENCE [LARGE SCALE GENOMIC DNA]</scope>
    <source>
        <strain evidence="1">METHB21</strain>
    </source>
</reference>
<protein>
    <submittedName>
        <fullName evidence="1">Uncharacterized protein</fullName>
    </submittedName>
</protein>